<feature type="transmembrane region" description="Helical" evidence="1">
    <location>
        <begin position="29"/>
        <end position="50"/>
    </location>
</feature>
<dbReference type="Proteomes" id="UP000631300">
    <property type="component" value="Unassembled WGS sequence"/>
</dbReference>
<dbReference type="Pfam" id="PF14316">
    <property type="entry name" value="DUF4381"/>
    <property type="match status" value="1"/>
</dbReference>
<gene>
    <name evidence="2" type="ORF">GCM10007391_03110</name>
</gene>
<evidence type="ECO:0000313" key="3">
    <source>
        <dbReference type="Proteomes" id="UP000631300"/>
    </source>
</evidence>
<reference evidence="2" key="2">
    <citation type="submission" date="2020-09" db="EMBL/GenBank/DDBJ databases">
        <authorList>
            <person name="Sun Q."/>
            <person name="Kim S."/>
        </authorList>
    </citation>
    <scope>NUCLEOTIDE SEQUENCE</scope>
    <source>
        <strain evidence="2">KCTC 22164</strain>
    </source>
</reference>
<organism evidence="2 3">
    <name type="scientific">Alteromonas halophila</name>
    <dbReference type="NCBI Taxonomy" id="516698"/>
    <lineage>
        <taxon>Bacteria</taxon>
        <taxon>Pseudomonadati</taxon>
        <taxon>Pseudomonadota</taxon>
        <taxon>Gammaproteobacteria</taxon>
        <taxon>Alteromonadales</taxon>
        <taxon>Alteromonadaceae</taxon>
        <taxon>Alteromonas/Salinimonas group</taxon>
        <taxon>Alteromonas</taxon>
    </lineage>
</organism>
<keyword evidence="1" id="KW-0812">Transmembrane</keyword>
<evidence type="ECO:0000256" key="1">
    <source>
        <dbReference type="SAM" id="Phobius"/>
    </source>
</evidence>
<keyword evidence="1" id="KW-0472">Membrane</keyword>
<dbReference type="AlphaFoldDB" id="A0A918JG82"/>
<sequence>MQSANGPDPLANLAGIHAPADVSAWPLAWGWWVLIAITTLFLGYLIVKLYRQYQFNRARRQALVQVMQITATEPDWPSRLNTLLKRTALTYFDTRSVASLYGPQWLAFLTATLPPRFRQRVDTGLNRLTALQYQSGTQPADFDTCHSACVLWLKHAKLNAQPADIQSGSEAEHV</sequence>
<protein>
    <recommendedName>
        <fullName evidence="4">DUF4381 domain-containing protein</fullName>
    </recommendedName>
</protein>
<dbReference type="InterPro" id="IPR025489">
    <property type="entry name" value="DUF4381"/>
</dbReference>
<comment type="caution">
    <text evidence="2">The sequence shown here is derived from an EMBL/GenBank/DDBJ whole genome shotgun (WGS) entry which is preliminary data.</text>
</comment>
<name>A0A918JG82_9ALTE</name>
<keyword evidence="1" id="KW-1133">Transmembrane helix</keyword>
<evidence type="ECO:0000313" key="2">
    <source>
        <dbReference type="EMBL" id="GGW74514.1"/>
    </source>
</evidence>
<keyword evidence="3" id="KW-1185">Reference proteome</keyword>
<evidence type="ECO:0008006" key="4">
    <source>
        <dbReference type="Google" id="ProtNLM"/>
    </source>
</evidence>
<proteinExistence type="predicted"/>
<dbReference type="RefSeq" id="WP_189403330.1">
    <property type="nucleotide sequence ID" value="NZ_BMXP01000001.1"/>
</dbReference>
<reference evidence="2" key="1">
    <citation type="journal article" date="2014" name="Int. J. Syst. Evol. Microbiol.">
        <title>Complete genome sequence of Corynebacterium casei LMG S-19264T (=DSM 44701T), isolated from a smear-ripened cheese.</title>
        <authorList>
            <consortium name="US DOE Joint Genome Institute (JGI-PGF)"/>
            <person name="Walter F."/>
            <person name="Albersmeier A."/>
            <person name="Kalinowski J."/>
            <person name="Ruckert C."/>
        </authorList>
    </citation>
    <scope>NUCLEOTIDE SEQUENCE</scope>
    <source>
        <strain evidence="2">KCTC 22164</strain>
    </source>
</reference>
<dbReference type="EMBL" id="BMXP01000001">
    <property type="protein sequence ID" value="GGW74514.1"/>
    <property type="molecule type" value="Genomic_DNA"/>
</dbReference>
<accession>A0A918JG82</accession>